<accession>A0AAW0JTV9</accession>
<gene>
    <name evidence="2" type="ORF">U0070_018853</name>
</gene>
<evidence type="ECO:0000256" key="1">
    <source>
        <dbReference type="SAM" id="MobiDB-lite"/>
    </source>
</evidence>
<evidence type="ECO:0000313" key="3">
    <source>
        <dbReference type="Proteomes" id="UP001488838"/>
    </source>
</evidence>
<dbReference type="SUPFAM" id="SSF81606">
    <property type="entry name" value="PP2C-like"/>
    <property type="match status" value="1"/>
</dbReference>
<comment type="caution">
    <text evidence="2">The sequence shown here is derived from an EMBL/GenBank/DDBJ whole genome shotgun (WGS) entry which is preliminary data.</text>
</comment>
<dbReference type="InterPro" id="IPR036457">
    <property type="entry name" value="PPM-type-like_dom_sf"/>
</dbReference>
<reference evidence="2 3" key="1">
    <citation type="journal article" date="2023" name="bioRxiv">
        <title>Conserved and derived expression patterns and positive selection on dental genes reveal complex evolutionary context of ever-growing rodent molars.</title>
        <authorList>
            <person name="Calamari Z.T."/>
            <person name="Song A."/>
            <person name="Cohen E."/>
            <person name="Akter M."/>
            <person name="Roy R.D."/>
            <person name="Hallikas O."/>
            <person name="Christensen M.M."/>
            <person name="Li P."/>
            <person name="Marangoni P."/>
            <person name="Jernvall J."/>
            <person name="Klein O.D."/>
        </authorList>
    </citation>
    <scope>NUCLEOTIDE SEQUENCE [LARGE SCALE GENOMIC DNA]</scope>
    <source>
        <strain evidence="2">V071</strain>
    </source>
</reference>
<dbReference type="EMBL" id="JBBHLL010000018">
    <property type="protein sequence ID" value="KAK7830345.1"/>
    <property type="molecule type" value="Genomic_DNA"/>
</dbReference>
<proteinExistence type="predicted"/>
<protein>
    <submittedName>
        <fullName evidence="2">Uncharacterized protein</fullName>
    </submittedName>
</protein>
<sequence length="143" mass="15472">MSDILAEKLQKLKKEDEYMVNTFIVILRKLGTAGQKLGGGAILRHIKHDPVDPGGSFALTSANVGECQTVPCRNGKPWPLSRLYIMCCEEEQDRIKQHKAIVTEDGIGVTESTHNPDCHPPPQHGASPPCASDSTGGVFHSGQ</sequence>
<dbReference type="AlphaFoldDB" id="A0AAW0JTV9"/>
<feature type="region of interest" description="Disordered" evidence="1">
    <location>
        <begin position="109"/>
        <end position="143"/>
    </location>
</feature>
<keyword evidence="3" id="KW-1185">Reference proteome</keyword>
<dbReference type="Gene3D" id="3.60.40.10">
    <property type="entry name" value="PPM-type phosphatase domain"/>
    <property type="match status" value="1"/>
</dbReference>
<name>A0AAW0JTV9_MYOGA</name>
<evidence type="ECO:0000313" key="2">
    <source>
        <dbReference type="EMBL" id="KAK7830345.1"/>
    </source>
</evidence>
<dbReference type="Proteomes" id="UP001488838">
    <property type="component" value="Unassembled WGS sequence"/>
</dbReference>
<organism evidence="2 3">
    <name type="scientific">Myodes glareolus</name>
    <name type="common">Bank vole</name>
    <name type="synonym">Clethrionomys glareolus</name>
    <dbReference type="NCBI Taxonomy" id="447135"/>
    <lineage>
        <taxon>Eukaryota</taxon>
        <taxon>Metazoa</taxon>
        <taxon>Chordata</taxon>
        <taxon>Craniata</taxon>
        <taxon>Vertebrata</taxon>
        <taxon>Euteleostomi</taxon>
        <taxon>Mammalia</taxon>
        <taxon>Eutheria</taxon>
        <taxon>Euarchontoglires</taxon>
        <taxon>Glires</taxon>
        <taxon>Rodentia</taxon>
        <taxon>Myomorpha</taxon>
        <taxon>Muroidea</taxon>
        <taxon>Cricetidae</taxon>
        <taxon>Arvicolinae</taxon>
        <taxon>Myodes</taxon>
    </lineage>
</organism>